<organism evidence="2 3">
    <name type="scientific">Robiginitalea aurantiaca</name>
    <dbReference type="NCBI Taxonomy" id="3056915"/>
    <lineage>
        <taxon>Bacteria</taxon>
        <taxon>Pseudomonadati</taxon>
        <taxon>Bacteroidota</taxon>
        <taxon>Flavobacteriia</taxon>
        <taxon>Flavobacteriales</taxon>
        <taxon>Flavobacteriaceae</taxon>
        <taxon>Robiginitalea</taxon>
    </lineage>
</organism>
<evidence type="ECO:0000259" key="1">
    <source>
        <dbReference type="Pfam" id="PF14289"/>
    </source>
</evidence>
<evidence type="ECO:0000313" key="2">
    <source>
        <dbReference type="EMBL" id="MDM9631993.1"/>
    </source>
</evidence>
<gene>
    <name evidence="2" type="ORF">QU605_10945</name>
</gene>
<proteinExistence type="predicted"/>
<dbReference type="PROSITE" id="PS51257">
    <property type="entry name" value="PROKAR_LIPOPROTEIN"/>
    <property type="match status" value="1"/>
</dbReference>
<dbReference type="InterPro" id="IPR025380">
    <property type="entry name" value="DUF4369"/>
</dbReference>
<sequence>MKSFVYFLGVLLLISSCKGKDESLIMKVDGNVKGLKKGTLYLQAIPDSTLITLDSVEIRGDGKFSFSTIVSEPDIFYLYLDKADNNSLDDRISFYGEPGKYQVTTRWDAFEADAVVKGTVNQENYVEFKKNMSRFNLRQLELSRAMIPLQLPEDSTALDSIERAVDQSLRRKYLYTLNFAHTHKNSQLAPYVAWSEIADANPKLLDSLYRNLPEQIATSKYGKKLEGLREQQD</sequence>
<reference evidence="2" key="1">
    <citation type="submission" date="2023-06" db="EMBL/GenBank/DDBJ databases">
        <title>Robiginitalea aurantiacus sp. nov. and Algoriphagus sediminis sp. nov., isolated from coastal sediment.</title>
        <authorList>
            <person name="Zhou Z.Y."/>
            <person name="An J."/>
            <person name="Jia Y.W."/>
            <person name="Du Z.J."/>
        </authorList>
    </citation>
    <scope>NUCLEOTIDE SEQUENCE</scope>
    <source>
        <strain evidence="2">M39</strain>
    </source>
</reference>
<protein>
    <submittedName>
        <fullName evidence="2">DUF4369 domain-containing protein</fullName>
    </submittedName>
</protein>
<dbReference type="Proteomes" id="UP001174839">
    <property type="component" value="Unassembled WGS sequence"/>
</dbReference>
<dbReference type="EMBL" id="JAUDUY010000005">
    <property type="protein sequence ID" value="MDM9631993.1"/>
    <property type="molecule type" value="Genomic_DNA"/>
</dbReference>
<dbReference type="Pfam" id="PF14289">
    <property type="entry name" value="DUF4369"/>
    <property type="match status" value="1"/>
</dbReference>
<feature type="domain" description="DUF4369" evidence="1">
    <location>
        <begin position="27"/>
        <end position="125"/>
    </location>
</feature>
<keyword evidence="3" id="KW-1185">Reference proteome</keyword>
<comment type="caution">
    <text evidence="2">The sequence shown here is derived from an EMBL/GenBank/DDBJ whole genome shotgun (WGS) entry which is preliminary data.</text>
</comment>
<evidence type="ECO:0000313" key="3">
    <source>
        <dbReference type="Proteomes" id="UP001174839"/>
    </source>
</evidence>
<dbReference type="RefSeq" id="WP_289725356.1">
    <property type="nucleotide sequence ID" value="NZ_JAUDUY010000005.1"/>
</dbReference>
<accession>A0ABT7WGF4</accession>
<name>A0ABT7WGF4_9FLAO</name>